<dbReference type="AlphaFoldDB" id="A0A4R0Q6G6"/>
<reference evidence="1 2" key="1">
    <citation type="submission" date="2019-02" db="EMBL/GenBank/DDBJ databases">
        <title>Pedobacter sp. RP-3-21 sp. nov., isolated from Arctic soil.</title>
        <authorList>
            <person name="Dahal R.H."/>
        </authorList>
    </citation>
    <scope>NUCLEOTIDE SEQUENCE [LARGE SCALE GENOMIC DNA]</scope>
    <source>
        <strain evidence="1 2">RP-3-21</strain>
    </source>
</reference>
<gene>
    <name evidence="1" type="ORF">EZ456_06525</name>
</gene>
<dbReference type="Pfam" id="PF09912">
    <property type="entry name" value="DUF2141"/>
    <property type="match status" value="1"/>
</dbReference>
<keyword evidence="2" id="KW-1185">Reference proteome</keyword>
<dbReference type="EMBL" id="SJSO01000004">
    <property type="protein sequence ID" value="TCD28335.1"/>
    <property type="molecule type" value="Genomic_DNA"/>
</dbReference>
<dbReference type="InterPro" id="IPR018673">
    <property type="entry name" value="DUF2141"/>
</dbReference>
<sequence>MKQIIKSIAIIIMVVSLTNLKSFGQETLNIKVSNIKINSGKIIVEIYNAKNNWLKNPYRKVVLSTNQEVQTASFQVPYGNYAVTIYQDLNSNGETDMNFIGIPKEPVGFGNNYKPFGEPKYESCLIAFTATSKPEAIKLYKVF</sequence>
<name>A0A4R0Q6G6_9SPHI</name>
<protein>
    <submittedName>
        <fullName evidence="1">DUF2141 domain-containing protein</fullName>
    </submittedName>
</protein>
<evidence type="ECO:0000313" key="1">
    <source>
        <dbReference type="EMBL" id="TCD28335.1"/>
    </source>
</evidence>
<dbReference type="Proteomes" id="UP000293925">
    <property type="component" value="Unassembled WGS sequence"/>
</dbReference>
<proteinExistence type="predicted"/>
<evidence type="ECO:0000313" key="2">
    <source>
        <dbReference type="Proteomes" id="UP000293925"/>
    </source>
</evidence>
<dbReference type="OrthoDB" id="9788332at2"/>
<dbReference type="RefSeq" id="WP_131528484.1">
    <property type="nucleotide sequence ID" value="NZ_SJSO01000004.1"/>
</dbReference>
<accession>A0A4R0Q6G6</accession>
<comment type="caution">
    <text evidence="1">The sequence shown here is derived from an EMBL/GenBank/DDBJ whole genome shotgun (WGS) entry which is preliminary data.</text>
</comment>
<organism evidence="1 2">
    <name type="scientific">Pedobacter psychrodurus</name>
    <dbReference type="NCBI Taxonomy" id="2530456"/>
    <lineage>
        <taxon>Bacteria</taxon>
        <taxon>Pseudomonadati</taxon>
        <taxon>Bacteroidota</taxon>
        <taxon>Sphingobacteriia</taxon>
        <taxon>Sphingobacteriales</taxon>
        <taxon>Sphingobacteriaceae</taxon>
        <taxon>Pedobacter</taxon>
    </lineage>
</organism>